<dbReference type="Pfam" id="PF03101">
    <property type="entry name" value="FAR1"/>
    <property type="match status" value="1"/>
</dbReference>
<dbReference type="EMBL" id="JAVXUP010000744">
    <property type="protein sequence ID" value="KAK3021760.1"/>
    <property type="molecule type" value="Genomic_DNA"/>
</dbReference>
<protein>
    <recommendedName>
        <fullName evidence="5">Protein FAR1-RELATED SEQUENCE</fullName>
    </recommendedName>
</protein>
<name>A0AA88W8V9_9ASTE</name>
<proteinExistence type="predicted"/>
<feature type="domain" description="FAR1" evidence="1">
    <location>
        <begin position="145"/>
        <end position="235"/>
    </location>
</feature>
<evidence type="ECO:0000313" key="3">
    <source>
        <dbReference type="EMBL" id="KAK3021760.1"/>
    </source>
</evidence>
<evidence type="ECO:0000313" key="4">
    <source>
        <dbReference type="Proteomes" id="UP001188597"/>
    </source>
</evidence>
<reference evidence="3" key="1">
    <citation type="submission" date="2022-12" db="EMBL/GenBank/DDBJ databases">
        <title>Draft genome assemblies for two species of Escallonia (Escalloniales).</title>
        <authorList>
            <person name="Chanderbali A."/>
            <person name="Dervinis C."/>
            <person name="Anghel I."/>
            <person name="Soltis D."/>
            <person name="Soltis P."/>
            <person name="Zapata F."/>
        </authorList>
    </citation>
    <scope>NUCLEOTIDE SEQUENCE</scope>
    <source>
        <strain evidence="3">UCBG64.0493</strain>
        <tissue evidence="3">Leaf</tissue>
    </source>
</reference>
<dbReference type="PANTHER" id="PTHR47718:SF7">
    <property type="entry name" value="PROTEIN FAR1-RELATED SEQUENCE"/>
    <property type="match status" value="1"/>
</dbReference>
<dbReference type="InterPro" id="IPR004330">
    <property type="entry name" value="FAR1_DNA_bnd_dom"/>
</dbReference>
<gene>
    <name evidence="3" type="ORF">RJ639_045703</name>
</gene>
<comment type="caution">
    <text evidence="3">The sequence shown here is derived from an EMBL/GenBank/DDBJ whole genome shotgun (WGS) entry which is preliminary data.</text>
</comment>
<sequence length="373" mass="43088">MEVWGGYLAFDLEIDVVTGGLLIFFSSGARHVLDSLSAARTGENFGFRFYGPSHWQRYKFHIGYGLRCENLCIHNTDFGDCFIDERGNGSSDNDSAHEQEDDSCNFDDDDHEDCCDNHFGNEVHGDFDYELTIGKAFVNEDEAYNFYNLYARLKGFGFRKHWATRSRTTGKLIKRQFVCNKEGFRSSKDKRQIGREIKRRRETRTGCGAMMGIALSNTGEWVVDKFLDSHNHDMNTPSKVIKHRSHRKFHRTMACKKLIFDFNKKKAYDLRKNNVGKECHGIIKHFQEKAVLDGAHFFAIDLASDESLRSVFWADGRSKEAYLQFGDVLVFDVTYKTNKFRMPFTPFVGVNHHRQSILFGGTLLEDEKEETFT</sequence>
<keyword evidence="4" id="KW-1185">Reference proteome</keyword>
<accession>A0AA88W8V9</accession>
<dbReference type="AlphaFoldDB" id="A0AA88W8V9"/>
<evidence type="ECO:0000259" key="2">
    <source>
        <dbReference type="Pfam" id="PF10551"/>
    </source>
</evidence>
<evidence type="ECO:0000259" key="1">
    <source>
        <dbReference type="Pfam" id="PF03101"/>
    </source>
</evidence>
<organism evidence="3 4">
    <name type="scientific">Escallonia herrerae</name>
    <dbReference type="NCBI Taxonomy" id="1293975"/>
    <lineage>
        <taxon>Eukaryota</taxon>
        <taxon>Viridiplantae</taxon>
        <taxon>Streptophyta</taxon>
        <taxon>Embryophyta</taxon>
        <taxon>Tracheophyta</taxon>
        <taxon>Spermatophyta</taxon>
        <taxon>Magnoliopsida</taxon>
        <taxon>eudicotyledons</taxon>
        <taxon>Gunneridae</taxon>
        <taxon>Pentapetalae</taxon>
        <taxon>asterids</taxon>
        <taxon>campanulids</taxon>
        <taxon>Escalloniales</taxon>
        <taxon>Escalloniaceae</taxon>
        <taxon>Escallonia</taxon>
    </lineage>
</organism>
<feature type="domain" description="MULE transposase" evidence="2">
    <location>
        <begin position="328"/>
        <end position="373"/>
    </location>
</feature>
<dbReference type="Proteomes" id="UP001188597">
    <property type="component" value="Unassembled WGS sequence"/>
</dbReference>
<dbReference type="Pfam" id="PF10551">
    <property type="entry name" value="MULE"/>
    <property type="match status" value="1"/>
</dbReference>
<dbReference type="InterPro" id="IPR018289">
    <property type="entry name" value="MULE_transposase_dom"/>
</dbReference>
<dbReference type="PANTHER" id="PTHR47718">
    <property type="entry name" value="OS01G0519700 PROTEIN"/>
    <property type="match status" value="1"/>
</dbReference>
<evidence type="ECO:0008006" key="5">
    <source>
        <dbReference type="Google" id="ProtNLM"/>
    </source>
</evidence>